<dbReference type="Proteomes" id="UP001165289">
    <property type="component" value="Unassembled WGS sequence"/>
</dbReference>
<dbReference type="AlphaFoldDB" id="A0AAV7K4L0"/>
<comment type="similarity">
    <text evidence="1">Belongs to the SOS response-associated peptidase family.</text>
</comment>
<dbReference type="SUPFAM" id="SSF143081">
    <property type="entry name" value="BB1717-like"/>
    <property type="match status" value="1"/>
</dbReference>
<dbReference type="EMBL" id="JAKMXF010000188">
    <property type="protein sequence ID" value="KAI6655540.1"/>
    <property type="molecule type" value="Genomic_DNA"/>
</dbReference>
<comment type="caution">
    <text evidence="12">The sequence shown here is derived from an EMBL/GenBank/DDBJ whole genome shotgun (WGS) entry which is preliminary data.</text>
</comment>
<accession>A0AAV7K4L0</accession>
<name>A0AAV7K4L0_9METZ</name>
<evidence type="ECO:0000256" key="10">
    <source>
        <dbReference type="ARBA" id="ARBA00030898"/>
    </source>
</evidence>
<reference evidence="12 13" key="1">
    <citation type="journal article" date="2023" name="BMC Biol.">
        <title>The compact genome of the sponge Oopsacas minuta (Hexactinellida) is lacking key metazoan core genes.</title>
        <authorList>
            <person name="Santini S."/>
            <person name="Schenkelaars Q."/>
            <person name="Jourda C."/>
            <person name="Duchesne M."/>
            <person name="Belahbib H."/>
            <person name="Rocher C."/>
            <person name="Selva M."/>
            <person name="Riesgo A."/>
            <person name="Vervoort M."/>
            <person name="Leys S.P."/>
            <person name="Kodjabachian L."/>
            <person name="Le Bivic A."/>
            <person name="Borchiellini C."/>
            <person name="Claverie J.M."/>
            <person name="Renard E."/>
        </authorList>
    </citation>
    <scope>NUCLEOTIDE SEQUENCE [LARGE SCALE GENOMIC DNA]</scope>
    <source>
        <strain evidence="12">SPO-2</strain>
    </source>
</reference>
<evidence type="ECO:0000256" key="3">
    <source>
        <dbReference type="ARBA" id="ARBA00022670"/>
    </source>
</evidence>
<evidence type="ECO:0000256" key="1">
    <source>
        <dbReference type="ARBA" id="ARBA00008136"/>
    </source>
</evidence>
<organism evidence="12 13">
    <name type="scientific">Oopsacas minuta</name>
    <dbReference type="NCBI Taxonomy" id="111878"/>
    <lineage>
        <taxon>Eukaryota</taxon>
        <taxon>Metazoa</taxon>
        <taxon>Porifera</taxon>
        <taxon>Hexactinellida</taxon>
        <taxon>Hexasterophora</taxon>
        <taxon>Lyssacinosida</taxon>
        <taxon>Leucopsacidae</taxon>
        <taxon>Oopsacas</taxon>
    </lineage>
</organism>
<protein>
    <recommendedName>
        <fullName evidence="2">Abasic site processing protein HMCES</fullName>
    </recommendedName>
    <alternativeName>
        <fullName evidence="9">Embryonic stem cell-specific 5-hydroxymethylcytosine-binding protein</fullName>
    </alternativeName>
    <alternativeName>
        <fullName evidence="10">Peptidase HMCES</fullName>
    </alternativeName>
    <alternativeName>
        <fullName evidence="11">SRAP domain-containing protein 1</fullName>
    </alternativeName>
</protein>
<keyword evidence="5" id="KW-0378">Hydrolase</keyword>
<evidence type="ECO:0000256" key="7">
    <source>
        <dbReference type="ARBA" id="ARBA00023125"/>
    </source>
</evidence>
<evidence type="ECO:0000256" key="8">
    <source>
        <dbReference type="ARBA" id="ARBA00023239"/>
    </source>
</evidence>
<evidence type="ECO:0000256" key="2">
    <source>
        <dbReference type="ARBA" id="ARBA00015888"/>
    </source>
</evidence>
<dbReference type="GO" id="GO:0003697">
    <property type="term" value="F:single-stranded DNA binding"/>
    <property type="evidence" value="ECO:0007669"/>
    <property type="project" value="InterPro"/>
</dbReference>
<keyword evidence="6" id="KW-0190">Covalent protein-DNA linkage</keyword>
<evidence type="ECO:0000256" key="4">
    <source>
        <dbReference type="ARBA" id="ARBA00022763"/>
    </source>
</evidence>
<keyword evidence="3" id="KW-0645">Protease</keyword>
<keyword evidence="7" id="KW-0238">DNA-binding</keyword>
<sequence length="302" mass="34381">MCGRCVIMRDGGAIRRRCAHYPYKSSCTADTASDSSHCLPRWYQEGESSYQPSYNVCPRDNLPVLLSSDHPHACDGEGPEDRILQMMQWGLVPSWHKGAAKDFAYLLNNCRSESLFDKASFRNAFTRGHRCVVPVDGFYEWKLIAGKKYPQYIQSVDNDSMLMLAGIFDIHRQTPDSNPLYTVTLITTEAHPVFSEVHHRMPAVLQGAQQVADWLDFRRVTDKQAYSIIIPTTGLTWYAVGNSVNNVYYKGEDCVLPRKAEPVKEKSKGITLDTFFKKTPVKRKLEDSRTLKRVKDESKNES</sequence>
<dbReference type="Pfam" id="PF02586">
    <property type="entry name" value="SRAP"/>
    <property type="match status" value="1"/>
</dbReference>
<dbReference type="InterPro" id="IPR036590">
    <property type="entry name" value="SRAP-like"/>
</dbReference>
<keyword evidence="4" id="KW-0227">DNA damage</keyword>
<dbReference type="GO" id="GO:0016829">
    <property type="term" value="F:lyase activity"/>
    <property type="evidence" value="ECO:0007669"/>
    <property type="project" value="UniProtKB-KW"/>
</dbReference>
<dbReference type="GO" id="GO:0008233">
    <property type="term" value="F:peptidase activity"/>
    <property type="evidence" value="ECO:0007669"/>
    <property type="project" value="UniProtKB-KW"/>
</dbReference>
<evidence type="ECO:0000256" key="9">
    <source>
        <dbReference type="ARBA" id="ARBA00030390"/>
    </source>
</evidence>
<dbReference type="GO" id="GO:0006508">
    <property type="term" value="P:proteolysis"/>
    <property type="evidence" value="ECO:0007669"/>
    <property type="project" value="UniProtKB-KW"/>
</dbReference>
<evidence type="ECO:0000313" key="13">
    <source>
        <dbReference type="Proteomes" id="UP001165289"/>
    </source>
</evidence>
<dbReference type="InterPro" id="IPR003738">
    <property type="entry name" value="SRAP"/>
</dbReference>
<evidence type="ECO:0000313" key="12">
    <source>
        <dbReference type="EMBL" id="KAI6655540.1"/>
    </source>
</evidence>
<dbReference type="PANTHER" id="PTHR13604">
    <property type="entry name" value="DC12-RELATED"/>
    <property type="match status" value="1"/>
</dbReference>
<proteinExistence type="inferred from homology"/>
<keyword evidence="8" id="KW-0456">Lyase</keyword>
<dbReference type="Gene3D" id="3.90.1680.10">
    <property type="entry name" value="SOS response associated peptidase-like"/>
    <property type="match status" value="1"/>
</dbReference>
<dbReference type="PANTHER" id="PTHR13604:SF0">
    <property type="entry name" value="ABASIC SITE PROCESSING PROTEIN HMCES"/>
    <property type="match status" value="1"/>
</dbReference>
<gene>
    <name evidence="12" type="ORF">LOD99_2039</name>
</gene>
<evidence type="ECO:0000256" key="6">
    <source>
        <dbReference type="ARBA" id="ARBA00023124"/>
    </source>
</evidence>
<evidence type="ECO:0000256" key="5">
    <source>
        <dbReference type="ARBA" id="ARBA00022801"/>
    </source>
</evidence>
<keyword evidence="13" id="KW-1185">Reference proteome</keyword>
<dbReference type="GO" id="GO:0106300">
    <property type="term" value="P:protein-DNA covalent cross-linking repair"/>
    <property type="evidence" value="ECO:0007669"/>
    <property type="project" value="InterPro"/>
</dbReference>
<evidence type="ECO:0000256" key="11">
    <source>
        <dbReference type="ARBA" id="ARBA00031130"/>
    </source>
</evidence>